<keyword evidence="1" id="KW-0479">Metal-binding</keyword>
<evidence type="ECO:0000313" key="4">
    <source>
        <dbReference type="Proteomes" id="UP001049518"/>
    </source>
</evidence>
<evidence type="ECO:0000313" key="3">
    <source>
        <dbReference type="EMBL" id="QXJ20492.1"/>
    </source>
</evidence>
<feature type="domain" description="SWIM-type" evidence="2">
    <location>
        <begin position="411"/>
        <end position="448"/>
    </location>
</feature>
<accession>A0ABX8QP49</accession>
<keyword evidence="1" id="KW-0863">Zinc-finger</keyword>
<protein>
    <submittedName>
        <fullName evidence="3">SWIM zinc finger family protein</fullName>
    </submittedName>
</protein>
<evidence type="ECO:0000256" key="1">
    <source>
        <dbReference type="PROSITE-ProRule" id="PRU00325"/>
    </source>
</evidence>
<keyword evidence="4" id="KW-1185">Reference proteome</keyword>
<organism evidence="3 4">
    <name type="scientific">Actinomadura graeca</name>
    <dbReference type="NCBI Taxonomy" id="2750812"/>
    <lineage>
        <taxon>Bacteria</taxon>
        <taxon>Bacillati</taxon>
        <taxon>Actinomycetota</taxon>
        <taxon>Actinomycetes</taxon>
        <taxon>Streptosporangiales</taxon>
        <taxon>Thermomonosporaceae</taxon>
        <taxon>Actinomadura</taxon>
    </lineage>
</organism>
<reference evidence="3" key="1">
    <citation type="submission" date="2020-07" db="EMBL/GenBank/DDBJ databases">
        <authorList>
            <person name="Tarantini F.S."/>
            <person name="Hong K.W."/>
            <person name="Chan K.G."/>
        </authorList>
    </citation>
    <scope>NUCLEOTIDE SEQUENCE</scope>
    <source>
        <strain evidence="3">32-07</strain>
    </source>
</reference>
<sequence length="458" mass="48767">MATTAAAGAAQSYTYTRPSGLDGGLLGLSTSGGTTTAGPRPHPRFFSGVLTQAAPAAAALLALADVARTRYHQPRPTSFRDPVVTCNGDRLRMESFSACGGVYARLDVLEPAMDGEVHERGTTNVDVNGPLREALARVGGSDPLHLAVGAEELAVTTLDGAVVEKKVPLPDRWLRGFAEVQVITAGFDPRGELKGPDAVRFLRSVPKRARETFWAVPAGRTLRIASRPMPGAVCLAGADRLRTMLPLLRFARALRVYGPPVTNGSGPVSSVWELELPGMRYVLTLSPQSSRGFSGEGAVLEALATDEAAGDADLLGALLEFEPRVDPDLLSARSGLEPARTKAALTQLGTSGRVGFDTAEAAFFHRELPYDPARIAYLNPRLRSARALAGDGAVRFVDEDTAIVVCSGTDRRVRLDGDRATCTCPWWFDHRGERGPCKHVLAARIVRREADAIAGAAR</sequence>
<name>A0ABX8QP49_9ACTN</name>
<dbReference type="Pfam" id="PF04434">
    <property type="entry name" value="SWIM"/>
    <property type="match status" value="1"/>
</dbReference>
<proteinExistence type="predicted"/>
<dbReference type="InterPro" id="IPR007527">
    <property type="entry name" value="Znf_SWIM"/>
</dbReference>
<dbReference type="PROSITE" id="PS50966">
    <property type="entry name" value="ZF_SWIM"/>
    <property type="match status" value="1"/>
</dbReference>
<keyword evidence="1" id="KW-0862">Zinc</keyword>
<dbReference type="EMBL" id="CP059572">
    <property type="protein sequence ID" value="QXJ20492.1"/>
    <property type="molecule type" value="Genomic_DNA"/>
</dbReference>
<dbReference type="Proteomes" id="UP001049518">
    <property type="component" value="Chromosome"/>
</dbReference>
<gene>
    <name evidence="3" type="ORF">AGRA3207_001216</name>
</gene>
<evidence type="ECO:0000259" key="2">
    <source>
        <dbReference type="PROSITE" id="PS50966"/>
    </source>
</evidence>
<dbReference type="RefSeq" id="WP_231333571.1">
    <property type="nucleotide sequence ID" value="NZ_CP059572.1"/>
</dbReference>